<organism evidence="5 6">
    <name type="scientific">Deinococcus peraridilitoris (strain DSM 19664 / LMG 22246 / CIP 109416 / KR-200)</name>
    <dbReference type="NCBI Taxonomy" id="937777"/>
    <lineage>
        <taxon>Bacteria</taxon>
        <taxon>Thermotogati</taxon>
        <taxon>Deinococcota</taxon>
        <taxon>Deinococci</taxon>
        <taxon>Deinococcales</taxon>
        <taxon>Deinococcaceae</taxon>
        <taxon>Deinococcus</taxon>
    </lineage>
</organism>
<dbReference type="KEGG" id="dpd:Deipe_4318"/>
<gene>
    <name evidence="5" type="ordered locus">Deipe_4318</name>
</gene>
<geneLocation type="plasmid" evidence="5 6">
    <name>pDEIPE01</name>
</geneLocation>
<protein>
    <submittedName>
        <fullName evidence="5">ABC-type multidrug transport system, ATPase component</fullName>
    </submittedName>
</protein>
<evidence type="ECO:0000256" key="2">
    <source>
        <dbReference type="ARBA" id="ARBA00022741"/>
    </source>
</evidence>
<dbReference type="HOGENOM" id="CLU_000604_1_2_0"/>
<keyword evidence="1" id="KW-0813">Transport</keyword>
<evidence type="ECO:0000313" key="5">
    <source>
        <dbReference type="EMBL" id="AFZ69659.1"/>
    </source>
</evidence>
<dbReference type="SUPFAM" id="SSF52540">
    <property type="entry name" value="P-loop containing nucleoside triphosphate hydrolases"/>
    <property type="match status" value="1"/>
</dbReference>
<evidence type="ECO:0000313" key="6">
    <source>
        <dbReference type="Proteomes" id="UP000010467"/>
    </source>
</evidence>
<dbReference type="SMART" id="SM00382">
    <property type="entry name" value="AAA"/>
    <property type="match status" value="1"/>
</dbReference>
<dbReference type="InterPro" id="IPR051782">
    <property type="entry name" value="ABC_Transporter_VariousFunc"/>
</dbReference>
<dbReference type="AlphaFoldDB" id="L0A8B7"/>
<evidence type="ECO:0000256" key="3">
    <source>
        <dbReference type="ARBA" id="ARBA00022840"/>
    </source>
</evidence>
<dbReference type="GO" id="GO:0016887">
    <property type="term" value="F:ATP hydrolysis activity"/>
    <property type="evidence" value="ECO:0007669"/>
    <property type="project" value="InterPro"/>
</dbReference>
<dbReference type="PATRIC" id="fig|937777.3.peg.4348"/>
<dbReference type="Gene3D" id="3.40.50.300">
    <property type="entry name" value="P-loop containing nucleotide triphosphate hydrolases"/>
    <property type="match status" value="1"/>
</dbReference>
<dbReference type="PROSITE" id="PS50893">
    <property type="entry name" value="ABC_TRANSPORTER_2"/>
    <property type="match status" value="1"/>
</dbReference>
<dbReference type="EMBL" id="CP003383">
    <property type="protein sequence ID" value="AFZ69659.1"/>
    <property type="molecule type" value="Genomic_DNA"/>
</dbReference>
<dbReference type="OrthoDB" id="3177347at2"/>
<keyword evidence="5" id="KW-0614">Plasmid</keyword>
<dbReference type="InterPro" id="IPR003439">
    <property type="entry name" value="ABC_transporter-like_ATP-bd"/>
</dbReference>
<dbReference type="PANTHER" id="PTHR42939">
    <property type="entry name" value="ABC TRANSPORTER ATP-BINDING PROTEIN ALBC-RELATED"/>
    <property type="match status" value="1"/>
</dbReference>
<accession>L0A8B7</accession>
<feature type="domain" description="ABC transporter" evidence="4">
    <location>
        <begin position="7"/>
        <end position="222"/>
    </location>
</feature>
<dbReference type="PANTHER" id="PTHR42939:SF1">
    <property type="entry name" value="ABC TRANSPORTER ATP-BINDING PROTEIN ALBC-RELATED"/>
    <property type="match status" value="1"/>
</dbReference>
<dbReference type="GO" id="GO:0005524">
    <property type="term" value="F:ATP binding"/>
    <property type="evidence" value="ECO:0007669"/>
    <property type="project" value="UniProtKB-KW"/>
</dbReference>
<reference evidence="6" key="1">
    <citation type="submission" date="2012-03" db="EMBL/GenBank/DDBJ databases">
        <title>Complete sequence of plasmid 1 of Deinococcus peraridilitoris DSM 19664.</title>
        <authorList>
            <person name="Lucas S."/>
            <person name="Copeland A."/>
            <person name="Lapidus A."/>
            <person name="Glavina del Rio T."/>
            <person name="Dalin E."/>
            <person name="Tice H."/>
            <person name="Bruce D."/>
            <person name="Goodwin L."/>
            <person name="Pitluck S."/>
            <person name="Peters L."/>
            <person name="Mikhailova N."/>
            <person name="Lu M."/>
            <person name="Kyrpides N."/>
            <person name="Mavromatis K."/>
            <person name="Ivanova N."/>
            <person name="Brettin T."/>
            <person name="Detter J.C."/>
            <person name="Han C."/>
            <person name="Larimer F."/>
            <person name="Land M."/>
            <person name="Hauser L."/>
            <person name="Markowitz V."/>
            <person name="Cheng J.-F."/>
            <person name="Hugenholtz P."/>
            <person name="Woyke T."/>
            <person name="Wu D."/>
            <person name="Pukall R."/>
            <person name="Steenblock K."/>
            <person name="Brambilla E."/>
            <person name="Klenk H.-P."/>
            <person name="Eisen J.A."/>
        </authorList>
    </citation>
    <scope>NUCLEOTIDE SEQUENCE [LARGE SCALE GENOMIC DNA]</scope>
    <source>
        <strain evidence="6">DSM 19664 / LMG 22246 / CIP 109416 / KR-200</strain>
        <plasmid evidence="6">Plasmid pDEIPE01</plasmid>
    </source>
</reference>
<dbReference type="InterPro" id="IPR027417">
    <property type="entry name" value="P-loop_NTPase"/>
</dbReference>
<keyword evidence="2" id="KW-0547">Nucleotide-binding</keyword>
<name>L0A8B7_DEIPD</name>
<evidence type="ECO:0000256" key="1">
    <source>
        <dbReference type="ARBA" id="ARBA00022448"/>
    </source>
</evidence>
<dbReference type="Proteomes" id="UP000010467">
    <property type="component" value="Plasmid pDEIPE01"/>
</dbReference>
<dbReference type="Pfam" id="PF00005">
    <property type="entry name" value="ABC_tran"/>
    <property type="match status" value="1"/>
</dbReference>
<dbReference type="InterPro" id="IPR003593">
    <property type="entry name" value="AAA+_ATPase"/>
</dbReference>
<proteinExistence type="predicted"/>
<evidence type="ECO:0000259" key="4">
    <source>
        <dbReference type="PROSITE" id="PS50893"/>
    </source>
</evidence>
<keyword evidence="6" id="KW-1185">Reference proteome</keyword>
<sequence length="222" mass="24174">MPTHPALQVDKLHVTLSSQTLLQDVSFTVQPGTLLWLTGANGAGKSTLLRALVGLLPHKGNVLVSGVSPTTLTGRKCCVFVPDEPALYDDLTLREHAQFTARAYQDEQAESRTIDFLQRFRLTHHLDEFPTLHSKGMRQKLSLSLALGLSAPLLLLDEPFNGLDAEAQQVLRLALINRAEHGGAVVLSAHQAEIGEALTQHASRARVAVLREGTFVERGLPL</sequence>
<keyword evidence="3" id="KW-0067">ATP-binding</keyword>